<organism evidence="2 3">
    <name type="scientific">Hymenobacter aerilatus</name>
    <dbReference type="NCBI Taxonomy" id="2932251"/>
    <lineage>
        <taxon>Bacteria</taxon>
        <taxon>Pseudomonadati</taxon>
        <taxon>Bacteroidota</taxon>
        <taxon>Cytophagia</taxon>
        <taxon>Cytophagales</taxon>
        <taxon>Hymenobacteraceae</taxon>
        <taxon>Hymenobacter</taxon>
    </lineage>
</organism>
<dbReference type="InterPro" id="IPR029044">
    <property type="entry name" value="Nucleotide-diphossugar_trans"/>
</dbReference>
<sequence length="357" mass="40687">MSDLAPMSPTPAEKTQWPWRAGELPAPVLPDGPLPLISIITPSYNQGQYLEETIRSVIAQNYPRYELIIIDAGSTDNTLDVIRKYEPWITYWVSEKDRGQSHAIQKGLAQVTGDIVNWINSDDLLAPGAFYSLAREFDLTRYDVLCGRCDYFLGDISQLDTRGMRMGLEATVGDTLNRHQINQPSTFFKASVFRQLGVDEQFRYTMDLDLWFRYLLQAGQSRVLLSESMLTYFRLHEASKTVAEGSHFEQDIQRVFYNVLYSANQPPMLLDAVRQLIVEKATPFVPTRYPVQIPAQELTAFVRHQAWLAVHRHSAAGRYAAAQACLAVARQHGLPLNWVVLKQLLRLYVLPQGLLRR</sequence>
<evidence type="ECO:0000259" key="1">
    <source>
        <dbReference type="Pfam" id="PF00535"/>
    </source>
</evidence>
<dbReference type="AlphaFoldDB" id="A0A8T9SSG3"/>
<dbReference type="RefSeq" id="WP_245091192.1">
    <property type="nucleotide sequence ID" value="NZ_CP095053.1"/>
</dbReference>
<dbReference type="EMBL" id="CP095053">
    <property type="protein sequence ID" value="UOR03944.1"/>
    <property type="molecule type" value="Genomic_DNA"/>
</dbReference>
<dbReference type="Pfam" id="PF00535">
    <property type="entry name" value="Glycos_transf_2"/>
    <property type="match status" value="1"/>
</dbReference>
<feature type="domain" description="Glycosyltransferase 2-like" evidence="1">
    <location>
        <begin position="38"/>
        <end position="162"/>
    </location>
</feature>
<dbReference type="InterPro" id="IPR001173">
    <property type="entry name" value="Glyco_trans_2-like"/>
</dbReference>
<dbReference type="CDD" id="cd06433">
    <property type="entry name" value="GT_2_WfgS_like"/>
    <property type="match status" value="1"/>
</dbReference>
<name>A0A8T9SSG3_9BACT</name>
<dbReference type="PANTHER" id="PTHR22916">
    <property type="entry name" value="GLYCOSYLTRANSFERASE"/>
    <property type="match status" value="1"/>
</dbReference>
<keyword evidence="3" id="KW-1185">Reference proteome</keyword>
<dbReference type="PANTHER" id="PTHR22916:SF65">
    <property type="entry name" value="SLR1065 PROTEIN"/>
    <property type="match status" value="1"/>
</dbReference>
<dbReference type="SUPFAM" id="SSF53448">
    <property type="entry name" value="Nucleotide-diphospho-sugar transferases"/>
    <property type="match status" value="1"/>
</dbReference>
<reference evidence="2 3" key="1">
    <citation type="submission" date="2022-04" db="EMBL/GenBank/DDBJ databases">
        <title>Hymenobacter sp. isolated from the air.</title>
        <authorList>
            <person name="Won M."/>
            <person name="Lee C.-M."/>
            <person name="Woen H.-Y."/>
            <person name="Kwon S.-W."/>
        </authorList>
    </citation>
    <scope>NUCLEOTIDE SEQUENCE [LARGE SCALE GENOMIC DNA]</scope>
    <source>
        <strain evidence="3">5413 J-13</strain>
    </source>
</reference>
<dbReference type="Proteomes" id="UP000829925">
    <property type="component" value="Chromosome"/>
</dbReference>
<dbReference type="GO" id="GO:0016758">
    <property type="term" value="F:hexosyltransferase activity"/>
    <property type="evidence" value="ECO:0007669"/>
    <property type="project" value="UniProtKB-ARBA"/>
</dbReference>
<dbReference type="Gene3D" id="3.90.550.10">
    <property type="entry name" value="Spore Coat Polysaccharide Biosynthesis Protein SpsA, Chain A"/>
    <property type="match status" value="1"/>
</dbReference>
<accession>A0A8T9SSG3</accession>
<gene>
    <name evidence="2" type="ORF">MUN82_13420</name>
</gene>
<protein>
    <submittedName>
        <fullName evidence="2">Glycosyltransferase</fullName>
    </submittedName>
</protein>
<evidence type="ECO:0000313" key="2">
    <source>
        <dbReference type="EMBL" id="UOR03944.1"/>
    </source>
</evidence>
<evidence type="ECO:0000313" key="3">
    <source>
        <dbReference type="Proteomes" id="UP000829925"/>
    </source>
</evidence>
<proteinExistence type="predicted"/>
<dbReference type="KEGG" id="haei:MUN82_13420"/>